<dbReference type="SUPFAM" id="SSF54909">
    <property type="entry name" value="Dimeric alpha+beta barrel"/>
    <property type="match status" value="1"/>
</dbReference>
<protein>
    <submittedName>
        <fullName evidence="3">Antibiotic biosynthesis monooxygenase</fullName>
    </submittedName>
</protein>
<sequence>MSTSDTRRRGRLEEPVTAVYSWRAKPGRIGEFAEWARGVTAEAARFPGNLAATVVHNEDSRDFHVVHQFATRRDLHTWLDSPERQRWLAQARTLAATKTAQQHRTGLETWFHVPSEAAATMKPPPRWKMWLISLVSVYPLVLGFQAWVVPLTASWPLPLRAALFPLVLLTTMTYVVMPAVTRLLRPWL</sequence>
<proteinExistence type="predicted"/>
<keyword evidence="1" id="KW-1133">Transmembrane helix</keyword>
<keyword evidence="4" id="KW-1185">Reference proteome</keyword>
<evidence type="ECO:0000256" key="1">
    <source>
        <dbReference type="SAM" id="Phobius"/>
    </source>
</evidence>
<feature type="transmembrane region" description="Helical" evidence="1">
    <location>
        <begin position="161"/>
        <end position="184"/>
    </location>
</feature>
<keyword evidence="1" id="KW-0472">Membrane</keyword>
<dbReference type="PANTHER" id="PTHR40057">
    <property type="entry name" value="SLR1162 PROTEIN"/>
    <property type="match status" value="1"/>
</dbReference>
<dbReference type="InterPro" id="IPR011008">
    <property type="entry name" value="Dimeric_a/b-barrel"/>
</dbReference>
<evidence type="ECO:0000313" key="3">
    <source>
        <dbReference type="EMBL" id="MEQ0559991.1"/>
    </source>
</evidence>
<reference evidence="3 4" key="1">
    <citation type="submission" date="2024-05" db="EMBL/GenBank/DDBJ databases">
        <authorList>
            <person name="Zhao H."/>
            <person name="Xu Y."/>
            <person name="Lin S."/>
            <person name="Spain J.C."/>
            <person name="Zhou N.-Y."/>
        </authorList>
    </citation>
    <scope>NUCLEOTIDE SEQUENCE [LARGE SCALE GENOMIC DNA]</scope>
    <source>
        <strain evidence="3 4">NEAU-NG30</strain>
    </source>
</reference>
<dbReference type="RefSeq" id="WP_348950479.1">
    <property type="nucleotide sequence ID" value="NZ_JBDZYD010000004.1"/>
</dbReference>
<dbReference type="GO" id="GO:0004497">
    <property type="term" value="F:monooxygenase activity"/>
    <property type="evidence" value="ECO:0007669"/>
    <property type="project" value="UniProtKB-KW"/>
</dbReference>
<keyword evidence="3" id="KW-0503">Monooxygenase</keyword>
<dbReference type="Proteomes" id="UP001440984">
    <property type="component" value="Unassembled WGS sequence"/>
</dbReference>
<keyword evidence="3" id="KW-0560">Oxidoreductase</keyword>
<dbReference type="InterPro" id="IPR038762">
    <property type="entry name" value="ABM_predict"/>
</dbReference>
<name>A0ABV0LCH4_9PSEU</name>
<comment type="caution">
    <text evidence="3">The sequence shown here is derived from an EMBL/GenBank/DDBJ whole genome shotgun (WGS) entry which is preliminary data.</text>
</comment>
<feature type="transmembrane region" description="Helical" evidence="1">
    <location>
        <begin position="129"/>
        <end position="149"/>
    </location>
</feature>
<accession>A0ABV0LCH4</accession>
<dbReference type="PANTHER" id="PTHR40057:SF1">
    <property type="entry name" value="SLR1162 PROTEIN"/>
    <property type="match status" value="1"/>
</dbReference>
<dbReference type="Pfam" id="PF03992">
    <property type="entry name" value="ABM"/>
    <property type="match status" value="1"/>
</dbReference>
<dbReference type="Gene3D" id="3.30.70.100">
    <property type="match status" value="1"/>
</dbReference>
<organism evidence="3 4">
    <name type="scientific">Amycolatopsis melonis</name>
    <dbReference type="NCBI Taxonomy" id="3156488"/>
    <lineage>
        <taxon>Bacteria</taxon>
        <taxon>Bacillati</taxon>
        <taxon>Actinomycetota</taxon>
        <taxon>Actinomycetes</taxon>
        <taxon>Pseudonocardiales</taxon>
        <taxon>Pseudonocardiaceae</taxon>
        <taxon>Amycolatopsis</taxon>
    </lineage>
</organism>
<keyword evidence="1" id="KW-0812">Transmembrane</keyword>
<evidence type="ECO:0000259" key="2">
    <source>
        <dbReference type="Pfam" id="PF03992"/>
    </source>
</evidence>
<gene>
    <name evidence="3" type="ORF">ABJI51_12970</name>
</gene>
<evidence type="ECO:0000313" key="4">
    <source>
        <dbReference type="Proteomes" id="UP001440984"/>
    </source>
</evidence>
<dbReference type="InterPro" id="IPR007138">
    <property type="entry name" value="ABM_dom"/>
</dbReference>
<feature type="domain" description="ABM" evidence="2">
    <location>
        <begin position="15"/>
        <end position="89"/>
    </location>
</feature>
<dbReference type="EMBL" id="JBDZYD010000004">
    <property type="protein sequence ID" value="MEQ0559991.1"/>
    <property type="molecule type" value="Genomic_DNA"/>
</dbReference>